<dbReference type="InterPro" id="IPR020904">
    <property type="entry name" value="Sc_DH/Rdtase_CS"/>
</dbReference>
<dbReference type="PRINTS" id="PR00080">
    <property type="entry name" value="SDRFAMILY"/>
</dbReference>
<dbReference type="InterPro" id="IPR036291">
    <property type="entry name" value="NAD(P)-bd_dom_sf"/>
</dbReference>
<keyword evidence="5" id="KW-1185">Reference proteome</keyword>
<dbReference type="Pfam" id="PF13561">
    <property type="entry name" value="adh_short_C2"/>
    <property type="match status" value="1"/>
</dbReference>
<dbReference type="PROSITE" id="PS00061">
    <property type="entry name" value="ADH_SHORT"/>
    <property type="match status" value="1"/>
</dbReference>
<keyword evidence="2" id="KW-0560">Oxidoreductase</keyword>
<dbReference type="PRINTS" id="PR00081">
    <property type="entry name" value="GDHRDH"/>
</dbReference>
<evidence type="ECO:0008006" key="6">
    <source>
        <dbReference type="Google" id="ProtNLM"/>
    </source>
</evidence>
<gene>
    <name evidence="4" type="ORF">CTZ28_23750</name>
</gene>
<dbReference type="AlphaFoldDB" id="A0A3M0I3P1"/>
<dbReference type="FunFam" id="3.40.50.720:FF:000084">
    <property type="entry name" value="Short-chain dehydrogenase reductase"/>
    <property type="match status" value="1"/>
</dbReference>
<evidence type="ECO:0000256" key="2">
    <source>
        <dbReference type="ARBA" id="ARBA00023002"/>
    </source>
</evidence>
<evidence type="ECO:0000256" key="3">
    <source>
        <dbReference type="SAM" id="MobiDB-lite"/>
    </source>
</evidence>
<evidence type="ECO:0000313" key="5">
    <source>
        <dbReference type="Proteomes" id="UP000270471"/>
    </source>
</evidence>
<dbReference type="PANTHER" id="PTHR24321:SF8">
    <property type="entry name" value="ESTRADIOL 17-BETA-DEHYDROGENASE 8-RELATED"/>
    <property type="match status" value="1"/>
</dbReference>
<evidence type="ECO:0000313" key="4">
    <source>
        <dbReference type="EMBL" id="RMB83384.1"/>
    </source>
</evidence>
<dbReference type="Gene3D" id="3.40.50.720">
    <property type="entry name" value="NAD(P)-binding Rossmann-like Domain"/>
    <property type="match status" value="1"/>
</dbReference>
<comment type="similarity">
    <text evidence="1">Belongs to the short-chain dehydrogenases/reductases (SDR) family.</text>
</comment>
<dbReference type="EMBL" id="PENI01000016">
    <property type="protein sequence ID" value="RMB83384.1"/>
    <property type="molecule type" value="Genomic_DNA"/>
</dbReference>
<dbReference type="GO" id="GO:0016491">
    <property type="term" value="F:oxidoreductase activity"/>
    <property type="evidence" value="ECO:0007669"/>
    <property type="project" value="UniProtKB-KW"/>
</dbReference>
<dbReference type="Proteomes" id="UP000270471">
    <property type="component" value="Unassembled WGS sequence"/>
</dbReference>
<dbReference type="NCBIfam" id="NF005559">
    <property type="entry name" value="PRK07231.1"/>
    <property type="match status" value="1"/>
</dbReference>
<dbReference type="PANTHER" id="PTHR24321">
    <property type="entry name" value="DEHYDROGENASES, SHORT CHAIN"/>
    <property type="match status" value="1"/>
</dbReference>
<comment type="caution">
    <text evidence="4">The sequence shown here is derived from an EMBL/GenBank/DDBJ whole genome shotgun (WGS) entry which is preliminary data.</text>
</comment>
<feature type="region of interest" description="Disordered" evidence="3">
    <location>
        <begin position="1"/>
        <end position="23"/>
    </location>
</feature>
<evidence type="ECO:0000256" key="1">
    <source>
        <dbReference type="ARBA" id="ARBA00006484"/>
    </source>
</evidence>
<protein>
    <recommendedName>
        <fullName evidence="6">Short-chain dehydrogenase</fullName>
    </recommendedName>
</protein>
<sequence>MPQPIHRTGDHADGPPGGLREADQGKRAIVVDGELEGRVALITGAARGIGAATARRMAELGAMVVCADVLFEEAATVASEIGDAAIAVSLDVSKEPQWKGAFAAARGAFGPVDVLVNNAGVMETASVVDTTDEQFDRLISVNFRGPFLGIRTAGREMTATGGGVIVNVGSVVATTPVETLGVYAATKGGIAALTKAAAMELGPKGVRVCVIRPGTIATPMSGPDTADDPFHRVLALGRIGQASEVADAIAFAASDRASYITGTEITVDGGWTAGRYALEVTGAQSVLEST</sequence>
<reference evidence="4 5" key="1">
    <citation type="submission" date="2017-11" db="EMBL/GenBank/DDBJ databases">
        <title>Draft genome of actinobacteria isolated from guarana (Paullinia cupana (Mart.) Ducke.</title>
        <authorList>
            <person name="Siqueira K.A."/>
            <person name="Liotti R.G."/>
            <person name="Mendes T.A.O."/>
            <person name="Soares M.A."/>
        </authorList>
    </citation>
    <scope>NUCLEOTIDE SEQUENCE [LARGE SCALE GENOMIC DNA]</scope>
    <source>
        <strain evidence="4 5">193</strain>
    </source>
</reference>
<name>A0A3M0I3P1_9ACTN</name>
<proteinExistence type="inferred from homology"/>
<accession>A0A3M0I3P1</accession>
<organism evidence="4 5">
    <name type="scientific">Streptomyces shenzhenensis</name>
    <dbReference type="NCBI Taxonomy" id="943815"/>
    <lineage>
        <taxon>Bacteria</taxon>
        <taxon>Bacillati</taxon>
        <taxon>Actinomycetota</taxon>
        <taxon>Actinomycetes</taxon>
        <taxon>Kitasatosporales</taxon>
        <taxon>Streptomycetaceae</taxon>
        <taxon>Streptomyces</taxon>
    </lineage>
</organism>
<dbReference type="SUPFAM" id="SSF51735">
    <property type="entry name" value="NAD(P)-binding Rossmann-fold domains"/>
    <property type="match status" value="1"/>
</dbReference>
<dbReference type="InterPro" id="IPR002347">
    <property type="entry name" value="SDR_fam"/>
</dbReference>